<evidence type="ECO:0000313" key="2">
    <source>
        <dbReference type="Proteomes" id="UP000663879"/>
    </source>
</evidence>
<dbReference type="EMBL" id="CAJNOC010008236">
    <property type="protein sequence ID" value="CAF1112268.1"/>
    <property type="molecule type" value="Genomic_DNA"/>
</dbReference>
<dbReference type="AlphaFoldDB" id="A0A814PYK4"/>
<keyword evidence="2" id="KW-1185">Reference proteome</keyword>
<accession>A0A814PYK4</accession>
<gene>
    <name evidence="1" type="ORF">OXX778_LOCUS21676</name>
</gene>
<reference evidence="1" key="1">
    <citation type="submission" date="2021-02" db="EMBL/GenBank/DDBJ databases">
        <authorList>
            <person name="Nowell W R."/>
        </authorList>
    </citation>
    <scope>NUCLEOTIDE SEQUENCE</scope>
    <source>
        <strain evidence="1">Ploen Becks lab</strain>
    </source>
</reference>
<sequence length="27" mass="2997">MLACLAFVPVDFVVDAFEEIKKKAPSK</sequence>
<protein>
    <submittedName>
        <fullName evidence="1">Uncharacterized protein</fullName>
    </submittedName>
</protein>
<dbReference type="Proteomes" id="UP000663879">
    <property type="component" value="Unassembled WGS sequence"/>
</dbReference>
<name>A0A814PYK4_9BILA</name>
<proteinExistence type="predicted"/>
<feature type="non-terminal residue" evidence="1">
    <location>
        <position position="27"/>
    </location>
</feature>
<organism evidence="1 2">
    <name type="scientific">Brachionus calyciflorus</name>
    <dbReference type="NCBI Taxonomy" id="104777"/>
    <lineage>
        <taxon>Eukaryota</taxon>
        <taxon>Metazoa</taxon>
        <taxon>Spiralia</taxon>
        <taxon>Gnathifera</taxon>
        <taxon>Rotifera</taxon>
        <taxon>Eurotatoria</taxon>
        <taxon>Monogononta</taxon>
        <taxon>Pseudotrocha</taxon>
        <taxon>Ploima</taxon>
        <taxon>Brachionidae</taxon>
        <taxon>Brachionus</taxon>
    </lineage>
</organism>
<evidence type="ECO:0000313" key="1">
    <source>
        <dbReference type="EMBL" id="CAF1112268.1"/>
    </source>
</evidence>
<comment type="caution">
    <text evidence="1">The sequence shown here is derived from an EMBL/GenBank/DDBJ whole genome shotgun (WGS) entry which is preliminary data.</text>
</comment>